<dbReference type="EMBL" id="GBXM01088034">
    <property type="protein sequence ID" value="JAH20543.1"/>
    <property type="molecule type" value="Transcribed_RNA"/>
</dbReference>
<sequence>MYCRMGGNKKIIFIQYRAA</sequence>
<dbReference type="AlphaFoldDB" id="A0A0E9QWQ3"/>
<proteinExistence type="predicted"/>
<reference evidence="1" key="2">
    <citation type="journal article" date="2015" name="Fish Shellfish Immunol.">
        <title>Early steps in the European eel (Anguilla anguilla)-Vibrio vulnificus interaction in the gills: Role of the RtxA13 toxin.</title>
        <authorList>
            <person name="Callol A."/>
            <person name="Pajuelo D."/>
            <person name="Ebbesson L."/>
            <person name="Teles M."/>
            <person name="MacKenzie S."/>
            <person name="Amaro C."/>
        </authorList>
    </citation>
    <scope>NUCLEOTIDE SEQUENCE</scope>
</reference>
<reference evidence="1" key="1">
    <citation type="submission" date="2014-11" db="EMBL/GenBank/DDBJ databases">
        <authorList>
            <person name="Amaro Gonzalez C."/>
        </authorList>
    </citation>
    <scope>NUCLEOTIDE SEQUENCE</scope>
</reference>
<organism evidence="1">
    <name type="scientific">Anguilla anguilla</name>
    <name type="common">European freshwater eel</name>
    <name type="synonym">Muraena anguilla</name>
    <dbReference type="NCBI Taxonomy" id="7936"/>
    <lineage>
        <taxon>Eukaryota</taxon>
        <taxon>Metazoa</taxon>
        <taxon>Chordata</taxon>
        <taxon>Craniata</taxon>
        <taxon>Vertebrata</taxon>
        <taxon>Euteleostomi</taxon>
        <taxon>Actinopterygii</taxon>
        <taxon>Neopterygii</taxon>
        <taxon>Teleostei</taxon>
        <taxon>Anguilliformes</taxon>
        <taxon>Anguillidae</taxon>
        <taxon>Anguilla</taxon>
    </lineage>
</organism>
<protein>
    <submittedName>
        <fullName evidence="1">Uncharacterized protein</fullName>
    </submittedName>
</protein>
<evidence type="ECO:0000313" key="1">
    <source>
        <dbReference type="EMBL" id="JAH20543.1"/>
    </source>
</evidence>
<accession>A0A0E9QWQ3</accession>
<name>A0A0E9QWQ3_ANGAN</name>